<protein>
    <submittedName>
        <fullName evidence="2">Pr6Pr family membrane protein</fullName>
    </submittedName>
</protein>
<feature type="transmembrane region" description="Helical" evidence="1">
    <location>
        <begin position="161"/>
        <end position="178"/>
    </location>
</feature>
<keyword evidence="1" id="KW-0472">Membrane</keyword>
<dbReference type="EMBL" id="BAABLM010000004">
    <property type="protein sequence ID" value="GAA4677397.1"/>
    <property type="molecule type" value="Genomic_DNA"/>
</dbReference>
<reference evidence="3" key="1">
    <citation type="journal article" date="2019" name="Int. J. Syst. Evol. Microbiol.">
        <title>The Global Catalogue of Microorganisms (GCM) 10K type strain sequencing project: providing services to taxonomists for standard genome sequencing and annotation.</title>
        <authorList>
            <consortium name="The Broad Institute Genomics Platform"/>
            <consortium name="The Broad Institute Genome Sequencing Center for Infectious Disease"/>
            <person name="Wu L."/>
            <person name="Ma J."/>
        </authorList>
    </citation>
    <scope>NUCLEOTIDE SEQUENCE [LARGE SCALE GENOMIC DNA]</scope>
    <source>
        <strain evidence="3">JCM 18956</strain>
    </source>
</reference>
<evidence type="ECO:0000256" key="1">
    <source>
        <dbReference type="SAM" id="Phobius"/>
    </source>
</evidence>
<evidence type="ECO:0000313" key="3">
    <source>
        <dbReference type="Proteomes" id="UP001501295"/>
    </source>
</evidence>
<dbReference type="InterPro" id="IPR049713">
    <property type="entry name" value="Pr6Pr-like"/>
</dbReference>
<feature type="transmembrane region" description="Helical" evidence="1">
    <location>
        <begin position="129"/>
        <end position="149"/>
    </location>
</feature>
<evidence type="ECO:0000313" key="2">
    <source>
        <dbReference type="EMBL" id="GAA4677397.1"/>
    </source>
</evidence>
<comment type="caution">
    <text evidence="2">The sequence shown here is derived from an EMBL/GenBank/DDBJ whole genome shotgun (WGS) entry which is preliminary data.</text>
</comment>
<organism evidence="2 3">
    <name type="scientific">Frondihabitans cladoniiphilus</name>
    <dbReference type="NCBI Taxonomy" id="715785"/>
    <lineage>
        <taxon>Bacteria</taxon>
        <taxon>Bacillati</taxon>
        <taxon>Actinomycetota</taxon>
        <taxon>Actinomycetes</taxon>
        <taxon>Micrococcales</taxon>
        <taxon>Microbacteriaceae</taxon>
        <taxon>Frondihabitans</taxon>
    </lineage>
</organism>
<keyword evidence="1" id="KW-1133">Transmembrane helix</keyword>
<name>A0ABP8W0Z9_9MICO</name>
<feature type="transmembrane region" description="Helical" evidence="1">
    <location>
        <begin position="198"/>
        <end position="219"/>
    </location>
</feature>
<proteinExistence type="predicted"/>
<accession>A0ABP8W0Z9</accession>
<sequence>MIPTCFGGVNAEQTIEAGSSRYARAVRIAFAGLRLVAATAIVVAVVAQWSRSLESPDYAFANFFGYFTIQSNLLLAVAFVLVAAFGLRRLVQPGWLVAFRGATTTYIATTGVVYNLLLAGAPASDFTVAWSNDIVHKWIPLYAVLDWILTGDRTRILGKRLWFFLIYPIAWLVVVLLRGQSFVPYPFLDVVKLGAGTVALYCVAIAVFIALMSAVVIALSRYRLLRPVDDPTYERAIVSST</sequence>
<feature type="transmembrane region" description="Helical" evidence="1">
    <location>
        <begin position="28"/>
        <end position="51"/>
    </location>
</feature>
<keyword evidence="3" id="KW-1185">Reference proteome</keyword>
<dbReference type="Proteomes" id="UP001501295">
    <property type="component" value="Unassembled WGS sequence"/>
</dbReference>
<keyword evidence="1" id="KW-0812">Transmembrane</keyword>
<feature type="transmembrane region" description="Helical" evidence="1">
    <location>
        <begin position="63"/>
        <end position="85"/>
    </location>
</feature>
<dbReference type="NCBIfam" id="NF038065">
    <property type="entry name" value="Pr6Pr"/>
    <property type="match status" value="1"/>
</dbReference>
<feature type="transmembrane region" description="Helical" evidence="1">
    <location>
        <begin position="97"/>
        <end position="117"/>
    </location>
</feature>
<gene>
    <name evidence="2" type="ORF">GCM10025780_22630</name>
</gene>